<dbReference type="GO" id="GO:0043565">
    <property type="term" value="F:sequence-specific DNA binding"/>
    <property type="evidence" value="ECO:0007669"/>
    <property type="project" value="InterPro"/>
</dbReference>
<dbReference type="InterPro" id="IPR011008">
    <property type="entry name" value="Dimeric_a/b-barrel"/>
</dbReference>
<dbReference type="Gene3D" id="3.30.70.920">
    <property type="match status" value="1"/>
</dbReference>
<sequence>MEIMLDENDLKILDILSREPRASISKISKETGLSRPTVHSRIEKILKSGVLKGLHFELDEAELGGKVFLVSLSSEKPQETVEELVKLPEVDEIFITSGLPNIHVILYVFDLESLSRFLEYVSKTDSQAKISLVFTRCKLDRTTEKLVAAKKAILHCETCGVSISGTPYIYVYKNRKHYFCCPVCRNQFVDKVVKSVQAPKS</sequence>
<dbReference type="GO" id="GO:0043200">
    <property type="term" value="P:response to amino acid"/>
    <property type="evidence" value="ECO:0007669"/>
    <property type="project" value="TreeGrafter"/>
</dbReference>
<keyword evidence="1" id="KW-0805">Transcription regulation</keyword>
<dbReference type="PRINTS" id="PR00033">
    <property type="entry name" value="HTHASNC"/>
</dbReference>
<keyword evidence="3" id="KW-0804">Transcription</keyword>
<dbReference type="Gene3D" id="1.10.10.10">
    <property type="entry name" value="Winged helix-like DNA-binding domain superfamily/Winged helix DNA-binding domain"/>
    <property type="match status" value="1"/>
</dbReference>
<reference evidence="5 6" key="1">
    <citation type="journal article" date="2015" name="Stand. Genomic Sci.">
        <title>Complete genome sequence of and proposal of Thermofilum uzonense sp. nov. a novel hyperthermophilic crenarchaeon and emended description of the genus Thermofilum.</title>
        <authorList>
            <person name="Toshchakov S.V."/>
            <person name="Korzhenkov A.A."/>
            <person name="Samarov N.I."/>
            <person name="Mazunin I.O."/>
            <person name="Mozhey O.I."/>
            <person name="Shmyr I.S."/>
            <person name="Derbikova K.S."/>
            <person name="Taranov E.A."/>
            <person name="Dominova I.N."/>
            <person name="Bonch-Osmolovskaya E.A."/>
            <person name="Patrushev M.V."/>
            <person name="Podosokorskaya O.A."/>
            <person name="Kublanov I.V."/>
        </authorList>
    </citation>
    <scope>NUCLEOTIDE SEQUENCE [LARGE SCALE GENOMIC DNA]</scope>
    <source>
        <strain evidence="5 6">1807-2</strain>
    </source>
</reference>
<dbReference type="AlphaFoldDB" id="A0A0F7CKT3"/>
<dbReference type="SUPFAM" id="SSF46785">
    <property type="entry name" value="Winged helix' DNA-binding domain"/>
    <property type="match status" value="1"/>
</dbReference>
<dbReference type="CDD" id="cd00090">
    <property type="entry name" value="HTH_ARSR"/>
    <property type="match status" value="1"/>
</dbReference>
<dbReference type="InterPro" id="IPR013603">
    <property type="entry name" value="TRASH_TR_C_prok"/>
</dbReference>
<dbReference type="InterPro" id="IPR036388">
    <property type="entry name" value="WH-like_DNA-bd_sf"/>
</dbReference>
<evidence type="ECO:0000313" key="6">
    <source>
        <dbReference type="Proteomes" id="UP000067434"/>
    </source>
</evidence>
<dbReference type="InterPro" id="IPR011991">
    <property type="entry name" value="ArsR-like_HTH"/>
</dbReference>
<dbReference type="Proteomes" id="UP000067434">
    <property type="component" value="Chromosome"/>
</dbReference>
<dbReference type="KEGG" id="thf:MA03_01420"/>
<protein>
    <recommendedName>
        <fullName evidence="4">HTH asnC-type domain-containing protein</fullName>
    </recommendedName>
</protein>
<dbReference type="HOGENOM" id="CLU_091233_4_1_2"/>
<dbReference type="STRING" id="1550241.MA03_01420"/>
<evidence type="ECO:0000256" key="2">
    <source>
        <dbReference type="ARBA" id="ARBA00023125"/>
    </source>
</evidence>
<dbReference type="Pfam" id="PF13412">
    <property type="entry name" value="HTH_24"/>
    <property type="match status" value="1"/>
</dbReference>
<keyword evidence="6" id="KW-1185">Reference proteome</keyword>
<name>A0A0F7CKT3_9CREN</name>
<dbReference type="GO" id="GO:0005829">
    <property type="term" value="C:cytosol"/>
    <property type="evidence" value="ECO:0007669"/>
    <property type="project" value="TreeGrafter"/>
</dbReference>
<dbReference type="Pfam" id="PF08394">
    <property type="entry name" value="Arc_trans_TRASH"/>
    <property type="match status" value="1"/>
</dbReference>
<dbReference type="PROSITE" id="PS50956">
    <property type="entry name" value="HTH_ASNC_2"/>
    <property type="match status" value="1"/>
</dbReference>
<dbReference type="InterPro" id="IPR011017">
    <property type="entry name" value="TRASH_dom"/>
</dbReference>
<dbReference type="SMART" id="SM00344">
    <property type="entry name" value="HTH_ASNC"/>
    <property type="match status" value="1"/>
</dbReference>
<evidence type="ECO:0000313" key="5">
    <source>
        <dbReference type="EMBL" id="AKG38211.1"/>
    </source>
</evidence>
<evidence type="ECO:0000256" key="1">
    <source>
        <dbReference type="ARBA" id="ARBA00023015"/>
    </source>
</evidence>
<accession>A0A0F7CKT3</accession>
<proteinExistence type="predicted"/>
<organism evidence="5 6">
    <name type="scientific">Infirmifilum uzonense</name>
    <dbReference type="NCBI Taxonomy" id="1550241"/>
    <lineage>
        <taxon>Archaea</taxon>
        <taxon>Thermoproteota</taxon>
        <taxon>Thermoprotei</taxon>
        <taxon>Thermofilales</taxon>
        <taxon>Thermofilaceae</taxon>
        <taxon>Infirmifilum</taxon>
    </lineage>
</organism>
<gene>
    <name evidence="5" type="ORF">MA03_01420</name>
</gene>
<keyword evidence="2" id="KW-0238">DNA-binding</keyword>
<dbReference type="SMART" id="SM00746">
    <property type="entry name" value="TRASH"/>
    <property type="match status" value="1"/>
</dbReference>
<dbReference type="PANTHER" id="PTHR30154:SF34">
    <property type="entry name" value="TRANSCRIPTIONAL REGULATOR AZLB"/>
    <property type="match status" value="1"/>
</dbReference>
<dbReference type="SUPFAM" id="SSF54909">
    <property type="entry name" value="Dimeric alpha+beta barrel"/>
    <property type="match status" value="1"/>
</dbReference>
<evidence type="ECO:0000256" key="3">
    <source>
        <dbReference type="ARBA" id="ARBA00023163"/>
    </source>
</evidence>
<dbReference type="InterPro" id="IPR036390">
    <property type="entry name" value="WH_DNA-bd_sf"/>
</dbReference>
<evidence type="ECO:0000259" key="4">
    <source>
        <dbReference type="PROSITE" id="PS50956"/>
    </source>
</evidence>
<dbReference type="PATRIC" id="fig|1550241.5.peg.290"/>
<dbReference type="InterPro" id="IPR000485">
    <property type="entry name" value="AsnC-type_HTH_dom"/>
</dbReference>
<dbReference type="PANTHER" id="PTHR30154">
    <property type="entry name" value="LEUCINE-RESPONSIVE REGULATORY PROTEIN"/>
    <property type="match status" value="1"/>
</dbReference>
<dbReference type="EMBL" id="CP009961">
    <property type="protein sequence ID" value="AKG38211.1"/>
    <property type="molecule type" value="Genomic_DNA"/>
</dbReference>
<dbReference type="InterPro" id="IPR019888">
    <property type="entry name" value="Tscrpt_reg_AsnC-like"/>
</dbReference>
<feature type="domain" description="HTH asnC-type" evidence="4">
    <location>
        <begin position="5"/>
        <end position="67"/>
    </location>
</feature>